<reference evidence="2" key="2">
    <citation type="journal article" date="2015" name="Data Brief">
        <title>Shoot transcriptome of the giant reed, Arundo donax.</title>
        <authorList>
            <person name="Barrero R.A."/>
            <person name="Guerrero F.D."/>
            <person name="Moolhuijzen P."/>
            <person name="Goolsby J.A."/>
            <person name="Tidwell J."/>
            <person name="Bellgard S.E."/>
            <person name="Bellgard M.I."/>
        </authorList>
    </citation>
    <scope>NUCLEOTIDE SEQUENCE</scope>
    <source>
        <tissue evidence="2">Shoot tissue taken approximately 20 cm above the soil surface</tissue>
    </source>
</reference>
<organism evidence="2">
    <name type="scientific">Arundo donax</name>
    <name type="common">Giant reed</name>
    <name type="synonym">Donax arundinaceus</name>
    <dbReference type="NCBI Taxonomy" id="35708"/>
    <lineage>
        <taxon>Eukaryota</taxon>
        <taxon>Viridiplantae</taxon>
        <taxon>Streptophyta</taxon>
        <taxon>Embryophyta</taxon>
        <taxon>Tracheophyta</taxon>
        <taxon>Spermatophyta</taxon>
        <taxon>Magnoliopsida</taxon>
        <taxon>Liliopsida</taxon>
        <taxon>Poales</taxon>
        <taxon>Poaceae</taxon>
        <taxon>PACMAD clade</taxon>
        <taxon>Arundinoideae</taxon>
        <taxon>Arundineae</taxon>
        <taxon>Arundo</taxon>
    </lineage>
</organism>
<dbReference type="EMBL" id="GBRH01183627">
    <property type="protein sequence ID" value="JAE14269.1"/>
    <property type="molecule type" value="Transcribed_RNA"/>
</dbReference>
<protein>
    <submittedName>
        <fullName evidence="2">Uncharacterized protein</fullName>
    </submittedName>
</protein>
<reference evidence="2" key="1">
    <citation type="submission" date="2014-09" db="EMBL/GenBank/DDBJ databases">
        <authorList>
            <person name="Magalhaes I.L.F."/>
            <person name="Oliveira U."/>
            <person name="Santos F.R."/>
            <person name="Vidigal T.H.D.A."/>
            <person name="Brescovit A.D."/>
            <person name="Santos A.J."/>
        </authorList>
    </citation>
    <scope>NUCLEOTIDE SEQUENCE</scope>
    <source>
        <tissue evidence="2">Shoot tissue taken approximately 20 cm above the soil surface</tissue>
    </source>
</reference>
<feature type="compositionally biased region" description="Basic and acidic residues" evidence="1">
    <location>
        <begin position="16"/>
        <end position="29"/>
    </location>
</feature>
<name>A0A0A9FSR8_ARUDO</name>
<evidence type="ECO:0000256" key="1">
    <source>
        <dbReference type="SAM" id="MobiDB-lite"/>
    </source>
</evidence>
<evidence type="ECO:0000313" key="2">
    <source>
        <dbReference type="EMBL" id="JAE14269.1"/>
    </source>
</evidence>
<sequence length="37" mass="4560">MLNPVRLYHIYTTHKKEMNKSGKQGEKIWPRRSQLQY</sequence>
<dbReference type="AlphaFoldDB" id="A0A0A9FSR8"/>
<proteinExistence type="predicted"/>
<feature type="region of interest" description="Disordered" evidence="1">
    <location>
        <begin position="16"/>
        <end position="37"/>
    </location>
</feature>
<accession>A0A0A9FSR8</accession>